<dbReference type="AlphaFoldDB" id="A0A4U0T6E2"/>
<name>A0A4U0T6E2_9ACTN</name>
<keyword evidence="2" id="KW-0472">Membrane</keyword>
<evidence type="ECO:0000256" key="2">
    <source>
        <dbReference type="SAM" id="Phobius"/>
    </source>
</evidence>
<feature type="compositionally biased region" description="Pro residues" evidence="1">
    <location>
        <begin position="264"/>
        <end position="274"/>
    </location>
</feature>
<evidence type="ECO:0000313" key="4">
    <source>
        <dbReference type="Proteomes" id="UP000305778"/>
    </source>
</evidence>
<accession>A0A4U0T6E2</accession>
<gene>
    <name evidence="3" type="ORF">FCI23_29045</name>
</gene>
<dbReference type="Proteomes" id="UP000305778">
    <property type="component" value="Unassembled WGS sequence"/>
</dbReference>
<evidence type="ECO:0000313" key="3">
    <source>
        <dbReference type="EMBL" id="TKA08315.1"/>
    </source>
</evidence>
<evidence type="ECO:0000256" key="1">
    <source>
        <dbReference type="SAM" id="MobiDB-lite"/>
    </source>
</evidence>
<organism evidence="3 4">
    <name type="scientific">Actinacidiphila oryziradicis</name>
    <dbReference type="NCBI Taxonomy" id="2571141"/>
    <lineage>
        <taxon>Bacteria</taxon>
        <taxon>Bacillati</taxon>
        <taxon>Actinomycetota</taxon>
        <taxon>Actinomycetes</taxon>
        <taxon>Kitasatosporales</taxon>
        <taxon>Streptomycetaceae</taxon>
        <taxon>Actinacidiphila</taxon>
    </lineage>
</organism>
<keyword evidence="2" id="KW-1133">Transmembrane helix</keyword>
<proteinExistence type="predicted"/>
<protein>
    <submittedName>
        <fullName evidence="3">Adhesin</fullName>
    </submittedName>
</protein>
<keyword evidence="2" id="KW-0812">Transmembrane</keyword>
<feature type="transmembrane region" description="Helical" evidence="2">
    <location>
        <begin position="94"/>
        <end position="116"/>
    </location>
</feature>
<sequence>MITGNETPLPGWRGGDGNAAYLDKTLRHRHIEMYLNESVDGKVIFQLWVRAAVVSFVVYLIPAFIGFIVLASSISDSSTSGFGTQSSGSGNGSGIGWFVFAGVASFVVFWVVLLLSRLPEPIGEWRVLLADRHDRAESVYGTIARTLSTRNYPITPKSFGTRLTLNERHYTAYISVFNYGSSLYLGWMMWRSRRGTELIGQFIGDLVRSMKGENEIEHQLLRSEGARAMREAVHLACREGLMVALEGAPTGGGIAAPPATGHIPSPPVAPPTVPPRTGQFPNQPGQPQWGPGSGYANGG</sequence>
<feature type="region of interest" description="Disordered" evidence="1">
    <location>
        <begin position="254"/>
        <end position="299"/>
    </location>
</feature>
<reference evidence="3 4" key="1">
    <citation type="submission" date="2019-04" db="EMBL/GenBank/DDBJ databases">
        <title>Streptomyces oryziradicis sp. nov., a novel actinomycete isolated from rhizosphere soil of rice (Oryza sativa L.).</title>
        <authorList>
            <person name="Li C."/>
        </authorList>
    </citation>
    <scope>NUCLEOTIDE SEQUENCE [LARGE SCALE GENOMIC DNA]</scope>
    <source>
        <strain evidence="3 4">NEAU-C40</strain>
    </source>
</reference>
<dbReference type="OrthoDB" id="3291473at2"/>
<feature type="transmembrane region" description="Helical" evidence="2">
    <location>
        <begin position="47"/>
        <end position="74"/>
    </location>
</feature>
<dbReference type="EMBL" id="SUMC01000032">
    <property type="protein sequence ID" value="TKA08315.1"/>
    <property type="molecule type" value="Genomic_DNA"/>
</dbReference>
<feature type="transmembrane region" description="Helical" evidence="2">
    <location>
        <begin position="170"/>
        <end position="190"/>
    </location>
</feature>
<keyword evidence="4" id="KW-1185">Reference proteome</keyword>
<comment type="caution">
    <text evidence="3">The sequence shown here is derived from an EMBL/GenBank/DDBJ whole genome shotgun (WGS) entry which is preliminary data.</text>
</comment>
<feature type="compositionally biased region" description="Low complexity" evidence="1">
    <location>
        <begin position="278"/>
        <end position="290"/>
    </location>
</feature>
<dbReference type="RefSeq" id="WP_136726904.1">
    <property type="nucleotide sequence ID" value="NZ_SUMC01000032.1"/>
</dbReference>